<evidence type="ECO:0000256" key="3">
    <source>
        <dbReference type="ARBA" id="ARBA00023125"/>
    </source>
</evidence>
<dbReference type="InterPro" id="IPR000524">
    <property type="entry name" value="Tscrpt_reg_HTH_GntR"/>
</dbReference>
<evidence type="ECO:0000256" key="1">
    <source>
        <dbReference type="ARBA" id="ARBA00022898"/>
    </source>
</evidence>
<dbReference type="EMBL" id="LDRV01000093">
    <property type="protein sequence ID" value="KTS09017.1"/>
    <property type="molecule type" value="Genomic_DNA"/>
</dbReference>
<evidence type="ECO:0000313" key="6">
    <source>
        <dbReference type="EMBL" id="KTS09017.1"/>
    </source>
</evidence>
<dbReference type="SUPFAM" id="SSF46785">
    <property type="entry name" value="Winged helix' DNA-binding domain"/>
    <property type="match status" value="1"/>
</dbReference>
<comment type="caution">
    <text evidence="6">The sequence shown here is derived from an EMBL/GenBank/DDBJ whole genome shotgun (WGS) entry which is preliminary data.</text>
</comment>
<protein>
    <submittedName>
        <fullName evidence="6">Transcriptional regulator</fullName>
    </submittedName>
</protein>
<evidence type="ECO:0000313" key="7">
    <source>
        <dbReference type="Proteomes" id="UP000072189"/>
    </source>
</evidence>
<dbReference type="GO" id="GO:0003700">
    <property type="term" value="F:DNA-binding transcription factor activity"/>
    <property type="evidence" value="ECO:0007669"/>
    <property type="project" value="InterPro"/>
</dbReference>
<dbReference type="Pfam" id="PF00392">
    <property type="entry name" value="GntR"/>
    <property type="match status" value="1"/>
</dbReference>
<evidence type="ECO:0000256" key="2">
    <source>
        <dbReference type="ARBA" id="ARBA00023015"/>
    </source>
</evidence>
<dbReference type="InterPro" id="IPR036390">
    <property type="entry name" value="WH_DNA-bd_sf"/>
</dbReference>
<keyword evidence="3" id="KW-0238">DNA-binding</keyword>
<dbReference type="RefSeq" id="WP_058614747.1">
    <property type="nucleotide sequence ID" value="NZ_LDRV01000093.1"/>
</dbReference>
<gene>
    <name evidence="6" type="ORF">RSA3_14020</name>
</gene>
<dbReference type="InterPro" id="IPR036388">
    <property type="entry name" value="WH-like_DNA-bd_sf"/>
</dbReference>
<dbReference type="InterPro" id="IPR051446">
    <property type="entry name" value="HTH_trans_reg/aminotransferase"/>
</dbReference>
<dbReference type="PROSITE" id="PS50949">
    <property type="entry name" value="HTH_GNTR"/>
    <property type="match status" value="1"/>
</dbReference>
<dbReference type="PATRIC" id="fig|2033.7.peg.3639"/>
<organism evidence="6 7">
    <name type="scientific">Microbacterium testaceum</name>
    <name type="common">Aureobacterium testaceum</name>
    <name type="synonym">Brevibacterium testaceum</name>
    <dbReference type="NCBI Taxonomy" id="2033"/>
    <lineage>
        <taxon>Bacteria</taxon>
        <taxon>Bacillati</taxon>
        <taxon>Actinomycetota</taxon>
        <taxon>Actinomycetes</taxon>
        <taxon>Micrococcales</taxon>
        <taxon>Microbacteriaceae</taxon>
        <taxon>Microbacterium</taxon>
    </lineage>
</organism>
<dbReference type="SMART" id="SM00345">
    <property type="entry name" value="HTH_GNTR"/>
    <property type="match status" value="1"/>
</dbReference>
<proteinExistence type="predicted"/>
<accession>A0A147F4U0</accession>
<keyword evidence="4" id="KW-0804">Transcription</keyword>
<dbReference type="Proteomes" id="UP000072189">
    <property type="component" value="Unassembled WGS sequence"/>
</dbReference>
<evidence type="ECO:0000256" key="4">
    <source>
        <dbReference type="ARBA" id="ARBA00023163"/>
    </source>
</evidence>
<dbReference type="GO" id="GO:0003677">
    <property type="term" value="F:DNA binding"/>
    <property type="evidence" value="ECO:0007669"/>
    <property type="project" value="UniProtKB-KW"/>
</dbReference>
<keyword evidence="2" id="KW-0805">Transcription regulation</keyword>
<keyword evidence="1" id="KW-0663">Pyridoxal phosphate</keyword>
<evidence type="ECO:0000259" key="5">
    <source>
        <dbReference type="PROSITE" id="PS50949"/>
    </source>
</evidence>
<feature type="domain" description="HTH gntR-type" evidence="5">
    <location>
        <begin position="12"/>
        <end position="80"/>
    </location>
</feature>
<sequence>MTDAARTRSENITAPIDLHRFFRGLILSGRLGEGEKLPTVRQAAADFGVAPGTVQKAYRALEHEGLIVSRVGSGTRVAPGVAPLPADLTRQLRTLVDAAVAEGIAVDTLADVLRVMWDDAHIR</sequence>
<reference evidence="6 7" key="1">
    <citation type="journal article" date="2016" name="Front. Microbiol.">
        <title>Genomic Resource of Rice Seed Associated Bacteria.</title>
        <authorList>
            <person name="Midha S."/>
            <person name="Bansal K."/>
            <person name="Sharma S."/>
            <person name="Kumar N."/>
            <person name="Patil P.P."/>
            <person name="Chaudhry V."/>
            <person name="Patil P.B."/>
        </authorList>
    </citation>
    <scope>NUCLEOTIDE SEQUENCE [LARGE SCALE GENOMIC DNA]</scope>
    <source>
        <strain evidence="6 7">RSA3</strain>
    </source>
</reference>
<name>A0A147F4U0_MICTE</name>
<dbReference type="PANTHER" id="PTHR46577">
    <property type="entry name" value="HTH-TYPE TRANSCRIPTIONAL REGULATORY PROTEIN GABR"/>
    <property type="match status" value="1"/>
</dbReference>
<dbReference type="Gene3D" id="1.10.10.10">
    <property type="entry name" value="Winged helix-like DNA-binding domain superfamily/Winged helix DNA-binding domain"/>
    <property type="match status" value="1"/>
</dbReference>
<dbReference type="PANTHER" id="PTHR46577:SF1">
    <property type="entry name" value="HTH-TYPE TRANSCRIPTIONAL REGULATORY PROTEIN GABR"/>
    <property type="match status" value="1"/>
</dbReference>
<dbReference type="CDD" id="cd07377">
    <property type="entry name" value="WHTH_GntR"/>
    <property type="match status" value="1"/>
</dbReference>
<dbReference type="AlphaFoldDB" id="A0A147F4U0"/>